<gene>
    <name evidence="1" type="ORF">NI17_014410</name>
</gene>
<dbReference type="EMBL" id="CP063196">
    <property type="protein sequence ID" value="UOE18044.1"/>
    <property type="molecule type" value="Genomic_DNA"/>
</dbReference>
<accession>A0AA97M2A2</accession>
<dbReference type="Gene3D" id="1.25.40.10">
    <property type="entry name" value="Tetratricopeptide repeat domain"/>
    <property type="match status" value="1"/>
</dbReference>
<dbReference type="Proteomes" id="UP000265719">
    <property type="component" value="Chromosome"/>
</dbReference>
<dbReference type="SUPFAM" id="SSF48452">
    <property type="entry name" value="TPR-like"/>
    <property type="match status" value="1"/>
</dbReference>
<reference evidence="1" key="1">
    <citation type="submission" date="2020-10" db="EMBL/GenBank/DDBJ databases">
        <title>De novo genome project of the cellulose decomposer Thermobifida halotolerans type strain.</title>
        <authorList>
            <person name="Nagy I."/>
            <person name="Horvath B."/>
            <person name="Kukolya J."/>
            <person name="Nagy I."/>
            <person name="Orsini M."/>
        </authorList>
    </citation>
    <scope>NUCLEOTIDE SEQUENCE</scope>
    <source>
        <strain evidence="1">DSM 44931</strain>
    </source>
</reference>
<dbReference type="InterPro" id="IPR038578">
    <property type="entry name" value="GT29-like_sf"/>
</dbReference>
<evidence type="ECO:0000313" key="1">
    <source>
        <dbReference type="EMBL" id="UOE18044.1"/>
    </source>
</evidence>
<proteinExistence type="predicted"/>
<name>A0AA97M2A2_9ACTN</name>
<dbReference type="KEGG" id="thao:NI17_014410"/>
<dbReference type="InterPro" id="IPR011990">
    <property type="entry name" value="TPR-like_helical_dom_sf"/>
</dbReference>
<sequence length="491" mass="54511">MFKHRTGWLRQIAGRPGAARQEGPGGQDASAALEALLGCVHRFVDHSRRVESGRDPALLRLREATSALVERVTAMLADPERARALYEERQPWTEVDPKLLDAVLRAGDQALRAGLPELGMCACDAVLVARSRSRAGWRLRARILEARGDVEGAVEAHQEYLNLVTSDDQGVGAHVAALRGRGELLRRCADLLREQAGDTDTDVPVEEEWAAGLDLRDRGRWSEARPRLARALLRLIDQGRPEADTRAALSDYVGVLAAAEPDRLAGSRALVEAVTDYLRATRTPPMPDPELGGTRVIGVSDFRNLIEGRSVCLVANSARLRQCPMGAEIDSYDLVVRFNSYVIDEPVTGARTDIHASIHKHAFNWGEPVTVRLVFGGLQHTWQQSIRKLVPGAQRYVGDRSLRWPVVDRALVADPEAPNIPTTGFNMLRLLDFLDVSPKIDLIGFDFYETGAYRLPAAMKLPITPVHAYRYEKEWVMAHARRTTDMRISLR</sequence>
<dbReference type="Gene3D" id="3.90.1480.20">
    <property type="entry name" value="Glycosyl transferase family 29"/>
    <property type="match status" value="1"/>
</dbReference>
<protein>
    <submittedName>
        <fullName evidence="1">Glycosyltransferase family 29 protein</fullName>
    </submittedName>
</protein>
<organism evidence="1 2">
    <name type="scientific">Thermobifida halotolerans</name>
    <dbReference type="NCBI Taxonomy" id="483545"/>
    <lineage>
        <taxon>Bacteria</taxon>
        <taxon>Bacillati</taxon>
        <taxon>Actinomycetota</taxon>
        <taxon>Actinomycetes</taxon>
        <taxon>Streptosporangiales</taxon>
        <taxon>Nocardiopsidaceae</taxon>
        <taxon>Thermobifida</taxon>
    </lineage>
</organism>
<dbReference type="RefSeq" id="WP_119267772.1">
    <property type="nucleotide sequence ID" value="NZ_CP063196.1"/>
</dbReference>
<keyword evidence="2" id="KW-1185">Reference proteome</keyword>
<evidence type="ECO:0000313" key="2">
    <source>
        <dbReference type="Proteomes" id="UP000265719"/>
    </source>
</evidence>
<dbReference type="AlphaFoldDB" id="A0AA97M2A2"/>